<feature type="chain" id="PRO_5041999089" evidence="1">
    <location>
        <begin position="19"/>
        <end position="160"/>
    </location>
</feature>
<accession>A0AAF0Y515</accession>
<dbReference type="RefSeq" id="XP_062624236.1">
    <property type="nucleotide sequence ID" value="XM_062768252.1"/>
</dbReference>
<dbReference type="CDD" id="cd00161">
    <property type="entry name" value="beta-trefoil_Ricin-like"/>
    <property type="match status" value="1"/>
</dbReference>
<evidence type="ECO:0000313" key="3">
    <source>
        <dbReference type="EMBL" id="WOO78204.1"/>
    </source>
</evidence>
<dbReference type="PROSITE" id="PS50231">
    <property type="entry name" value="RICIN_B_LECTIN"/>
    <property type="match status" value="1"/>
</dbReference>
<sequence>MIATSVAALLVAAAGAAANPVDLDPRQVGSQVSTGNNLCLDLRGGNTADGTAAQLWDCSQSRFSHWSFANIGNIVSRDAGGGNLCLDAGRNPGDGTTVHVAQCEKNPPVMGQFWTYIYGRVKIRGTNLCLDVKDGNFVNGAQLQVWWCDLDSPNQAWNFN</sequence>
<dbReference type="InterPro" id="IPR000772">
    <property type="entry name" value="Ricin_B_lectin"/>
</dbReference>
<gene>
    <name evidence="3" type="primary">abfB_1</name>
    <name evidence="3" type="ORF">LOC62_01G001755</name>
</gene>
<dbReference type="Pfam" id="PF00652">
    <property type="entry name" value="Ricin_B_lectin"/>
    <property type="match status" value="1"/>
</dbReference>
<name>A0AAF0Y515_9TREE</name>
<dbReference type="EMBL" id="CP086714">
    <property type="protein sequence ID" value="WOO78204.1"/>
    <property type="molecule type" value="Genomic_DNA"/>
</dbReference>
<evidence type="ECO:0000256" key="1">
    <source>
        <dbReference type="SAM" id="SignalP"/>
    </source>
</evidence>
<proteinExistence type="predicted"/>
<dbReference type="Proteomes" id="UP000827549">
    <property type="component" value="Chromosome 1"/>
</dbReference>
<dbReference type="Gene3D" id="2.80.10.50">
    <property type="match status" value="2"/>
</dbReference>
<evidence type="ECO:0000259" key="2">
    <source>
        <dbReference type="SMART" id="SM00458"/>
    </source>
</evidence>
<protein>
    <submittedName>
        <fullName evidence="3">Extracellular exo-alpha-L-arabinofuranosidase</fullName>
    </submittedName>
</protein>
<dbReference type="GeneID" id="87805009"/>
<reference evidence="3" key="1">
    <citation type="submission" date="2023-10" db="EMBL/GenBank/DDBJ databases">
        <authorList>
            <person name="Noh H."/>
        </authorList>
    </citation>
    <scope>NUCLEOTIDE SEQUENCE</scope>
    <source>
        <strain evidence="3">DUCC4014</strain>
    </source>
</reference>
<evidence type="ECO:0000313" key="4">
    <source>
        <dbReference type="Proteomes" id="UP000827549"/>
    </source>
</evidence>
<organism evidence="3 4">
    <name type="scientific">Vanrija pseudolonga</name>
    <dbReference type="NCBI Taxonomy" id="143232"/>
    <lineage>
        <taxon>Eukaryota</taxon>
        <taxon>Fungi</taxon>
        <taxon>Dikarya</taxon>
        <taxon>Basidiomycota</taxon>
        <taxon>Agaricomycotina</taxon>
        <taxon>Tremellomycetes</taxon>
        <taxon>Trichosporonales</taxon>
        <taxon>Trichosporonaceae</taxon>
        <taxon>Vanrija</taxon>
    </lineage>
</organism>
<keyword evidence="4" id="KW-1185">Reference proteome</keyword>
<dbReference type="SMART" id="SM00458">
    <property type="entry name" value="RICIN"/>
    <property type="match status" value="1"/>
</dbReference>
<feature type="signal peptide" evidence="1">
    <location>
        <begin position="1"/>
        <end position="18"/>
    </location>
</feature>
<dbReference type="SUPFAM" id="SSF50370">
    <property type="entry name" value="Ricin B-like lectins"/>
    <property type="match status" value="1"/>
</dbReference>
<dbReference type="AlphaFoldDB" id="A0AAF0Y515"/>
<feature type="domain" description="Ricin B lectin" evidence="2">
    <location>
        <begin position="26"/>
        <end position="160"/>
    </location>
</feature>
<keyword evidence="1" id="KW-0732">Signal</keyword>
<dbReference type="InterPro" id="IPR035992">
    <property type="entry name" value="Ricin_B-like_lectins"/>
</dbReference>